<dbReference type="GO" id="GO:0003729">
    <property type="term" value="F:mRNA binding"/>
    <property type="evidence" value="ECO:0007669"/>
    <property type="project" value="UniProtKB-ARBA"/>
</dbReference>
<dbReference type="Pfam" id="PF01535">
    <property type="entry name" value="PPR"/>
    <property type="match status" value="5"/>
</dbReference>
<dbReference type="NCBIfam" id="TIGR00756">
    <property type="entry name" value="PPR"/>
    <property type="match status" value="2"/>
</dbReference>
<evidence type="ECO:0000313" key="6">
    <source>
        <dbReference type="Proteomes" id="UP000594263"/>
    </source>
</evidence>
<evidence type="ECO:0000313" key="5">
    <source>
        <dbReference type="EnsemblPlants" id="Kaladp0039s0046.1.v1.1"/>
    </source>
</evidence>
<name>A0A7N0TJT1_KALFE</name>
<dbReference type="EnsemblPlants" id="Kaladp0039s0046.1.v1.1">
    <property type="protein sequence ID" value="Kaladp0039s0046.1.v1.1"/>
    <property type="gene ID" value="Kaladp0039s0046.v1.1"/>
</dbReference>
<feature type="repeat" description="PPR" evidence="3">
    <location>
        <begin position="365"/>
        <end position="399"/>
    </location>
</feature>
<dbReference type="Proteomes" id="UP000594263">
    <property type="component" value="Unplaced"/>
</dbReference>
<keyword evidence="2" id="KW-0677">Repeat</keyword>
<evidence type="ECO:0008006" key="7">
    <source>
        <dbReference type="Google" id="ProtNLM"/>
    </source>
</evidence>
<sequence length="519" mass="59151">MLKLSSPSASTSGRHYLTSIYRSLLTRHLPQSQATAFSTSLSRSRRKPRSSPPVSKSLFNRLRQVHDPKVSILPVLEQWARERPVDCLKLQSLVGTMKRLNRWDHALQICQWMTDRRYYVLTPKDVGDRLELLAKVHGIEHAEKYFDSLKDNLKAEVVYGAMLRNYVQQKAEEKAEDMMMKMRQLGMATDSFSYNNMIHLYSQIGRHDKVDQLVQEMDNKGVPVDIFTRRKLLSAYAASDISKMEGLLNDMKEDPQVNIDWQECSIAADGYIKVGNFGKALEMLKELEGKIPLKGNRFAAENLLTHYADIGSKDDVYRVWNQSKLSNKKLTSFVTCMISCLTKLDDIDGAEEIFNEWQSNCDLYDMRVVNKLLSAYCSKSLVDKAYSFLQEKIVEGKEPYASTWSILMGGYLAQKQMPKAVEMLKKALMTKRQGWRPQSSDLGSCLDYMEGKTDIEGLEEMVLLLKKSGLLTIDMYHRLLRTNIAAGKCVSSVLSQMKADGFSADEETQKILSTSEITQ</sequence>
<reference evidence="5" key="1">
    <citation type="submission" date="2021-01" db="UniProtKB">
        <authorList>
            <consortium name="EnsemblPlants"/>
        </authorList>
    </citation>
    <scope>IDENTIFICATION</scope>
</reference>
<keyword evidence="6" id="KW-1185">Reference proteome</keyword>
<dbReference type="GO" id="GO:0005739">
    <property type="term" value="C:mitochondrion"/>
    <property type="evidence" value="ECO:0007669"/>
    <property type="project" value="TreeGrafter"/>
</dbReference>
<feature type="region of interest" description="Disordered" evidence="4">
    <location>
        <begin position="36"/>
        <end position="58"/>
    </location>
</feature>
<dbReference type="Pfam" id="PF13041">
    <property type="entry name" value="PPR_2"/>
    <property type="match status" value="1"/>
</dbReference>
<dbReference type="InterPro" id="IPR002885">
    <property type="entry name" value="PPR_rpt"/>
</dbReference>
<dbReference type="AlphaFoldDB" id="A0A7N0TJT1"/>
<proteinExistence type="inferred from homology"/>
<accession>A0A7N0TJT1</accession>
<dbReference type="PANTHER" id="PTHR45717:SF6">
    <property type="entry name" value="PENTACOTRIPEPTIDE-REPEAT REGION OF PRORP DOMAIN-CONTAINING PROTEIN"/>
    <property type="match status" value="1"/>
</dbReference>
<protein>
    <recommendedName>
        <fullName evidence="7">Pentatricopeptide repeat-containing protein</fullName>
    </recommendedName>
</protein>
<dbReference type="Gene3D" id="1.25.40.10">
    <property type="entry name" value="Tetratricopeptide repeat domain"/>
    <property type="match status" value="2"/>
</dbReference>
<feature type="repeat" description="PPR" evidence="3">
    <location>
        <begin position="190"/>
        <end position="224"/>
    </location>
</feature>
<evidence type="ECO:0000256" key="2">
    <source>
        <dbReference type="ARBA" id="ARBA00022737"/>
    </source>
</evidence>
<evidence type="ECO:0000256" key="4">
    <source>
        <dbReference type="SAM" id="MobiDB-lite"/>
    </source>
</evidence>
<dbReference type="Gramene" id="Kaladp0039s0046.1.v1.1">
    <property type="protein sequence ID" value="Kaladp0039s0046.1.v1.1"/>
    <property type="gene ID" value="Kaladp0039s0046.v1.1"/>
</dbReference>
<dbReference type="InterPro" id="IPR011990">
    <property type="entry name" value="TPR-like_helical_dom_sf"/>
</dbReference>
<dbReference type="PROSITE" id="PS51375">
    <property type="entry name" value="PPR"/>
    <property type="match status" value="2"/>
</dbReference>
<evidence type="ECO:0000256" key="1">
    <source>
        <dbReference type="ARBA" id="ARBA00007626"/>
    </source>
</evidence>
<evidence type="ECO:0000256" key="3">
    <source>
        <dbReference type="PROSITE-ProRule" id="PRU00708"/>
    </source>
</evidence>
<comment type="similarity">
    <text evidence="1">Belongs to the PPR family. P subfamily.</text>
</comment>
<dbReference type="PANTHER" id="PTHR45717">
    <property type="entry name" value="OS12G0527900 PROTEIN"/>
    <property type="match status" value="1"/>
</dbReference>
<organism evidence="5 6">
    <name type="scientific">Kalanchoe fedtschenkoi</name>
    <name type="common">Lavender scallops</name>
    <name type="synonym">South American air plant</name>
    <dbReference type="NCBI Taxonomy" id="63787"/>
    <lineage>
        <taxon>Eukaryota</taxon>
        <taxon>Viridiplantae</taxon>
        <taxon>Streptophyta</taxon>
        <taxon>Embryophyta</taxon>
        <taxon>Tracheophyta</taxon>
        <taxon>Spermatophyta</taxon>
        <taxon>Magnoliopsida</taxon>
        <taxon>eudicotyledons</taxon>
        <taxon>Gunneridae</taxon>
        <taxon>Pentapetalae</taxon>
        <taxon>Saxifragales</taxon>
        <taxon>Crassulaceae</taxon>
        <taxon>Kalanchoe</taxon>
    </lineage>
</organism>
<dbReference type="OMA" id="THYADIG"/>